<dbReference type="AlphaFoldDB" id="A0A5C2SAJ5"/>
<protein>
    <submittedName>
        <fullName evidence="2">Uncharacterized protein</fullName>
    </submittedName>
</protein>
<keyword evidence="3" id="KW-1185">Reference proteome</keyword>
<evidence type="ECO:0000313" key="3">
    <source>
        <dbReference type="Proteomes" id="UP000313359"/>
    </source>
</evidence>
<proteinExistence type="predicted"/>
<dbReference type="Proteomes" id="UP000313359">
    <property type="component" value="Unassembled WGS sequence"/>
</dbReference>
<gene>
    <name evidence="2" type="ORF">L227DRAFT_624580</name>
</gene>
<accession>A0A5C2SAJ5</accession>
<organism evidence="2 3">
    <name type="scientific">Lentinus tigrinus ALCF2SS1-6</name>
    <dbReference type="NCBI Taxonomy" id="1328759"/>
    <lineage>
        <taxon>Eukaryota</taxon>
        <taxon>Fungi</taxon>
        <taxon>Dikarya</taxon>
        <taxon>Basidiomycota</taxon>
        <taxon>Agaricomycotina</taxon>
        <taxon>Agaricomycetes</taxon>
        <taxon>Polyporales</taxon>
        <taxon>Polyporaceae</taxon>
        <taxon>Lentinus</taxon>
    </lineage>
</organism>
<evidence type="ECO:0000313" key="2">
    <source>
        <dbReference type="EMBL" id="RPD60297.1"/>
    </source>
</evidence>
<reference evidence="2" key="1">
    <citation type="journal article" date="2018" name="Genome Biol. Evol.">
        <title>Genomics and development of Lentinus tigrinus, a white-rot wood-decaying mushroom with dimorphic fruiting bodies.</title>
        <authorList>
            <person name="Wu B."/>
            <person name="Xu Z."/>
            <person name="Knudson A."/>
            <person name="Carlson A."/>
            <person name="Chen N."/>
            <person name="Kovaka S."/>
            <person name="LaButti K."/>
            <person name="Lipzen A."/>
            <person name="Pennachio C."/>
            <person name="Riley R."/>
            <person name="Schakwitz W."/>
            <person name="Umezawa K."/>
            <person name="Ohm R.A."/>
            <person name="Grigoriev I.V."/>
            <person name="Nagy L.G."/>
            <person name="Gibbons J."/>
            <person name="Hibbett D."/>
        </authorList>
    </citation>
    <scope>NUCLEOTIDE SEQUENCE [LARGE SCALE GENOMIC DNA]</scope>
    <source>
        <strain evidence="2">ALCF2SS1-6</strain>
    </source>
</reference>
<feature type="region of interest" description="Disordered" evidence="1">
    <location>
        <begin position="1"/>
        <end position="24"/>
    </location>
</feature>
<evidence type="ECO:0000256" key="1">
    <source>
        <dbReference type="SAM" id="MobiDB-lite"/>
    </source>
</evidence>
<feature type="compositionally biased region" description="Polar residues" evidence="1">
    <location>
        <begin position="70"/>
        <end position="82"/>
    </location>
</feature>
<feature type="region of interest" description="Disordered" evidence="1">
    <location>
        <begin position="70"/>
        <end position="90"/>
    </location>
</feature>
<dbReference type="EMBL" id="ML122266">
    <property type="protein sequence ID" value="RPD60297.1"/>
    <property type="molecule type" value="Genomic_DNA"/>
</dbReference>
<name>A0A5C2SAJ5_9APHY</name>
<sequence>MPCGTCGRENRGSHRPSSLRREEDRVDVWEVTAAGKDGEAYIHMTPKYIVRIYAPSTRFRRSTRATCPTLSNNAFDTSQSPPSRVPTPRDLCTNVDVRRPLNGLSRSSHRDRSAIRWQSVRFARQRSIVNSIKWPRYRAMGACEYRKKGWWPDKLGGERKRCCGGAPTIGSHIHSRSTIDWMWRLGVIG</sequence>